<evidence type="ECO:0000313" key="1">
    <source>
        <dbReference type="EMBL" id="KKL18553.1"/>
    </source>
</evidence>
<accession>A0A0F9E3A3</accession>
<feature type="non-terminal residue" evidence="1">
    <location>
        <position position="1"/>
    </location>
</feature>
<proteinExistence type="predicted"/>
<organism evidence="1">
    <name type="scientific">marine sediment metagenome</name>
    <dbReference type="NCBI Taxonomy" id="412755"/>
    <lineage>
        <taxon>unclassified sequences</taxon>
        <taxon>metagenomes</taxon>
        <taxon>ecological metagenomes</taxon>
    </lineage>
</organism>
<sequence length="45" mass="5086">LIGVGELKRDAIVPVKISLPFYPDESLYMDDIECLLKHHHHGNGD</sequence>
<dbReference type="EMBL" id="LAZR01038825">
    <property type="protein sequence ID" value="KKL18553.1"/>
    <property type="molecule type" value="Genomic_DNA"/>
</dbReference>
<reference evidence="1" key="1">
    <citation type="journal article" date="2015" name="Nature">
        <title>Complex archaea that bridge the gap between prokaryotes and eukaryotes.</title>
        <authorList>
            <person name="Spang A."/>
            <person name="Saw J.H."/>
            <person name="Jorgensen S.L."/>
            <person name="Zaremba-Niedzwiedzka K."/>
            <person name="Martijn J."/>
            <person name="Lind A.E."/>
            <person name="van Eijk R."/>
            <person name="Schleper C."/>
            <person name="Guy L."/>
            <person name="Ettema T.J."/>
        </authorList>
    </citation>
    <scope>NUCLEOTIDE SEQUENCE</scope>
</reference>
<dbReference type="AlphaFoldDB" id="A0A0F9E3A3"/>
<name>A0A0F9E3A3_9ZZZZ</name>
<gene>
    <name evidence="1" type="ORF">LCGC14_2474410</name>
</gene>
<protein>
    <submittedName>
        <fullName evidence="1">Uncharacterized protein</fullName>
    </submittedName>
</protein>
<comment type="caution">
    <text evidence="1">The sequence shown here is derived from an EMBL/GenBank/DDBJ whole genome shotgun (WGS) entry which is preliminary data.</text>
</comment>